<comment type="subcellular location">
    <subcellularLocation>
        <location evidence="1">Cell membrane</location>
        <topology evidence="1">Multi-pass membrane protein</topology>
    </subcellularLocation>
</comment>
<evidence type="ECO:0000256" key="3">
    <source>
        <dbReference type="ARBA" id="ARBA00022989"/>
    </source>
</evidence>
<evidence type="ECO:0000256" key="4">
    <source>
        <dbReference type="ARBA" id="ARBA00023136"/>
    </source>
</evidence>
<feature type="transmembrane region" description="Helical" evidence="5">
    <location>
        <begin position="180"/>
        <end position="200"/>
    </location>
</feature>
<dbReference type="AlphaFoldDB" id="A0A0D6JV33"/>
<sequence length="320" mass="31325">MNRTNATPAAGDLRRSLSSLARLVRAPNLFTAPPDVILGAVLVSGGRPSVPLSSLASVALASVLLYAAGTTLNDYADAGEDARHRPERPIPSGDVSRTRARNLGVALLCAGVVVAAAAGGPTTGLVAAALGTLVALYDGALKDTPLGFAAMGGCRGANVALGMAVVAGSPSAPTALTVPAWVYLVPVVVALYIAGVTYMAERETGAGDSRAALVGIAGVGLAVGSVVAAAATVGVDPADSATLAVAGGLLVWFAAWTGRDLLTAYADPRPGTIGPAVGTCVLGLVVLNAAVAGLLSPAWGVVAAAFVVPAVGLSSAFDVS</sequence>
<feature type="transmembrane region" description="Helical" evidence="5">
    <location>
        <begin position="270"/>
        <end position="292"/>
    </location>
</feature>
<evidence type="ECO:0000313" key="6">
    <source>
        <dbReference type="EMBL" id="CQR52633.1"/>
    </source>
</evidence>
<dbReference type="InterPro" id="IPR000537">
    <property type="entry name" value="UbiA_prenyltransferase"/>
</dbReference>
<evidence type="ECO:0000313" key="7">
    <source>
        <dbReference type="Proteomes" id="UP000198902"/>
    </source>
</evidence>
<feature type="transmembrane region" description="Helical" evidence="5">
    <location>
        <begin position="298"/>
        <end position="317"/>
    </location>
</feature>
<feature type="transmembrane region" description="Helical" evidence="5">
    <location>
        <begin position="105"/>
        <end position="137"/>
    </location>
</feature>
<keyword evidence="6" id="KW-0808">Transferase</keyword>
<dbReference type="GO" id="GO:0005886">
    <property type="term" value="C:plasma membrane"/>
    <property type="evidence" value="ECO:0007669"/>
    <property type="project" value="UniProtKB-SubCell"/>
</dbReference>
<feature type="transmembrane region" description="Helical" evidence="5">
    <location>
        <begin position="212"/>
        <end position="235"/>
    </location>
</feature>
<keyword evidence="3 5" id="KW-1133">Transmembrane helix</keyword>
<organism evidence="6 7">
    <name type="scientific">Haloferax massiliensis</name>
    <dbReference type="NCBI Taxonomy" id="1476858"/>
    <lineage>
        <taxon>Archaea</taxon>
        <taxon>Methanobacteriati</taxon>
        <taxon>Methanobacteriota</taxon>
        <taxon>Stenosarchaea group</taxon>
        <taxon>Halobacteria</taxon>
        <taxon>Halobacteriales</taxon>
        <taxon>Haloferacaceae</taxon>
        <taxon>Haloferax</taxon>
    </lineage>
</organism>
<keyword evidence="4 5" id="KW-0472">Membrane</keyword>
<dbReference type="GO" id="GO:0016765">
    <property type="term" value="F:transferase activity, transferring alkyl or aryl (other than methyl) groups"/>
    <property type="evidence" value="ECO:0007669"/>
    <property type="project" value="InterPro"/>
</dbReference>
<keyword evidence="7" id="KW-1185">Reference proteome</keyword>
<keyword evidence="2 5" id="KW-0812">Transmembrane</keyword>
<dbReference type="EMBL" id="CSTE01000004">
    <property type="protein sequence ID" value="CQR52633.1"/>
    <property type="molecule type" value="Genomic_DNA"/>
</dbReference>
<proteinExistence type="predicted"/>
<dbReference type="Proteomes" id="UP000198902">
    <property type="component" value="Unassembled WGS sequence"/>
</dbReference>
<dbReference type="PANTHER" id="PTHR42723:SF1">
    <property type="entry name" value="CHLOROPHYLL SYNTHASE, CHLOROPLASTIC"/>
    <property type="match status" value="1"/>
</dbReference>
<dbReference type="Gene3D" id="1.10.357.140">
    <property type="entry name" value="UbiA prenyltransferase"/>
    <property type="match status" value="1"/>
</dbReference>
<evidence type="ECO:0000256" key="5">
    <source>
        <dbReference type="SAM" id="Phobius"/>
    </source>
</evidence>
<evidence type="ECO:0000256" key="1">
    <source>
        <dbReference type="ARBA" id="ARBA00004651"/>
    </source>
</evidence>
<accession>A0A0D6JV33</accession>
<name>A0A0D6JV33_9EURY</name>
<reference evidence="7" key="1">
    <citation type="submission" date="2015-03" db="EMBL/GenBank/DDBJ databases">
        <authorList>
            <person name="Urmite Genomes"/>
        </authorList>
    </citation>
    <scope>NUCLEOTIDE SEQUENCE [LARGE SCALE GENOMIC DNA]</scope>
    <source>
        <strain evidence="7">Arc-Hr</strain>
    </source>
</reference>
<dbReference type="InterPro" id="IPR044878">
    <property type="entry name" value="UbiA_sf"/>
</dbReference>
<evidence type="ECO:0000256" key="2">
    <source>
        <dbReference type="ARBA" id="ARBA00022692"/>
    </source>
</evidence>
<protein>
    <submittedName>
        <fullName evidence="6">Protoheme IX farnesyltransferase</fullName>
    </submittedName>
</protein>
<dbReference type="InterPro" id="IPR050475">
    <property type="entry name" value="Prenyltransferase_related"/>
</dbReference>
<dbReference type="OrthoDB" id="11851at2157"/>
<dbReference type="PANTHER" id="PTHR42723">
    <property type="entry name" value="CHLOROPHYLL SYNTHASE"/>
    <property type="match status" value="1"/>
</dbReference>
<dbReference type="RefSeq" id="WP_089780702.1">
    <property type="nucleotide sequence ID" value="NZ_CABLRR010000004.1"/>
</dbReference>
<gene>
    <name evidence="6" type="primary">cyoE_2</name>
    <name evidence="6" type="ORF">BN996_03236</name>
</gene>
<dbReference type="Pfam" id="PF01040">
    <property type="entry name" value="UbiA"/>
    <property type="match status" value="1"/>
</dbReference>
<feature type="transmembrane region" description="Helical" evidence="5">
    <location>
        <begin position="241"/>
        <end position="258"/>
    </location>
</feature>
<dbReference type="CDD" id="cd13964">
    <property type="entry name" value="PT_UbiA_1"/>
    <property type="match status" value="1"/>
</dbReference>